<dbReference type="GO" id="GO:0006260">
    <property type="term" value="P:DNA replication"/>
    <property type="evidence" value="ECO:0007669"/>
    <property type="project" value="UniProtKB-KW"/>
</dbReference>
<feature type="compositionally biased region" description="Polar residues" evidence="6">
    <location>
        <begin position="135"/>
        <end position="154"/>
    </location>
</feature>
<reference evidence="8 9" key="1">
    <citation type="submission" date="2017-06" db="EMBL/GenBank/DDBJ databases">
        <title>Ant-infecting Ophiocordyceps genomes reveal a high diversity of potential behavioral manipulation genes and a possible major role for enterotoxins.</title>
        <authorList>
            <person name="De Bekker C."/>
            <person name="Evans H.C."/>
            <person name="Brachmann A."/>
            <person name="Hughes D.P."/>
        </authorList>
    </citation>
    <scope>NUCLEOTIDE SEQUENCE [LARGE SCALE GENOMIC DNA]</scope>
    <source>
        <strain evidence="8 9">Map16</strain>
    </source>
</reference>
<dbReference type="GO" id="GO:0005664">
    <property type="term" value="C:nuclear origin of replication recognition complex"/>
    <property type="evidence" value="ECO:0007669"/>
    <property type="project" value="InterPro"/>
</dbReference>
<feature type="domain" description="ORC6 first cyclin-like" evidence="7">
    <location>
        <begin position="11"/>
        <end position="113"/>
    </location>
</feature>
<dbReference type="Pfam" id="PF05460">
    <property type="entry name" value="ORC6"/>
    <property type="match status" value="1"/>
</dbReference>
<protein>
    <recommendedName>
        <fullName evidence="7">ORC6 first cyclin-like domain-containing protein</fullName>
    </recommendedName>
</protein>
<dbReference type="Proteomes" id="UP000226431">
    <property type="component" value="Unassembled WGS sequence"/>
</dbReference>
<evidence type="ECO:0000259" key="7">
    <source>
        <dbReference type="Pfam" id="PF05460"/>
    </source>
</evidence>
<evidence type="ECO:0000256" key="6">
    <source>
        <dbReference type="SAM" id="MobiDB-lite"/>
    </source>
</evidence>
<keyword evidence="3" id="KW-0235">DNA replication</keyword>
<proteinExistence type="inferred from homology"/>
<comment type="caution">
    <text evidence="8">The sequence shown here is derived from an EMBL/GenBank/DDBJ whole genome shotgun (WGS) entry which is preliminary data.</text>
</comment>
<evidence type="ECO:0000256" key="5">
    <source>
        <dbReference type="ARBA" id="ARBA00023242"/>
    </source>
</evidence>
<comment type="similarity">
    <text evidence="2">Belongs to the ORC6 family.</text>
</comment>
<keyword evidence="9" id="KW-1185">Reference proteome</keyword>
<accession>A0A2C5ZH60</accession>
<feature type="region of interest" description="Disordered" evidence="6">
    <location>
        <begin position="129"/>
        <end position="163"/>
    </location>
</feature>
<dbReference type="GO" id="GO:0003677">
    <property type="term" value="F:DNA binding"/>
    <property type="evidence" value="ECO:0007669"/>
    <property type="project" value="UniProtKB-KW"/>
</dbReference>
<gene>
    <name evidence="8" type="ORF">CDD80_5596</name>
</gene>
<evidence type="ECO:0000256" key="1">
    <source>
        <dbReference type="ARBA" id="ARBA00004123"/>
    </source>
</evidence>
<evidence type="ECO:0000313" key="9">
    <source>
        <dbReference type="Proteomes" id="UP000226431"/>
    </source>
</evidence>
<evidence type="ECO:0000256" key="2">
    <source>
        <dbReference type="ARBA" id="ARBA00010840"/>
    </source>
</evidence>
<dbReference type="InterPro" id="IPR008721">
    <property type="entry name" value="ORC6_cyclin_first"/>
</dbReference>
<sequence>MDKQLENALFSMMPAHGPTLAPSLVELAGSLLAQSRNRASALKAEEEVARPYACANLACERYALFTLWWSLSDEACGSRLKTVLDLPPIQPRPPIPPRLYKRLYTHLDNILPNSMRGAAVARMTSRSAAAKGATASPSSRAGDTTASTLATPSRSLRRKRPGDGDDDALQEFLYPWVAPVVRFLCADAGVGKFAPTVLAGVAFVQRQEDEHVVWARQHATALVAALYFYVVSRLDDLSDEEPVDRKGGIMDQLGRARAQVQTKQPAANFWKGWETLQSEHLDAALAHVKAENWLDSDWFRGIADVVGSKAVAPTDGHDDEGSGRRADTMLQDKYDFLSPRRRAEYKVWRERMLAKIDAAVAV</sequence>
<dbReference type="EMBL" id="NJES01000056">
    <property type="protein sequence ID" value="PHH79130.1"/>
    <property type="molecule type" value="Genomic_DNA"/>
</dbReference>
<keyword evidence="5" id="KW-0539">Nucleus</keyword>
<evidence type="ECO:0000256" key="4">
    <source>
        <dbReference type="ARBA" id="ARBA00023125"/>
    </source>
</evidence>
<dbReference type="STRING" id="2004952.A0A2C5ZH60"/>
<comment type="subcellular location">
    <subcellularLocation>
        <location evidence="1">Nucleus</location>
    </subcellularLocation>
</comment>
<dbReference type="AlphaFoldDB" id="A0A2C5ZH60"/>
<dbReference type="OrthoDB" id="5367324at2759"/>
<organism evidence="8 9">
    <name type="scientific">Ophiocordyceps camponoti-rufipedis</name>
    <dbReference type="NCBI Taxonomy" id="2004952"/>
    <lineage>
        <taxon>Eukaryota</taxon>
        <taxon>Fungi</taxon>
        <taxon>Dikarya</taxon>
        <taxon>Ascomycota</taxon>
        <taxon>Pezizomycotina</taxon>
        <taxon>Sordariomycetes</taxon>
        <taxon>Hypocreomycetidae</taxon>
        <taxon>Hypocreales</taxon>
        <taxon>Ophiocordycipitaceae</taxon>
        <taxon>Ophiocordyceps</taxon>
    </lineage>
</organism>
<evidence type="ECO:0000313" key="8">
    <source>
        <dbReference type="EMBL" id="PHH79130.1"/>
    </source>
</evidence>
<evidence type="ECO:0000256" key="3">
    <source>
        <dbReference type="ARBA" id="ARBA00022705"/>
    </source>
</evidence>
<keyword evidence="4" id="KW-0238">DNA-binding</keyword>
<name>A0A2C5ZH60_9HYPO</name>